<feature type="domain" description="Recombinase" evidence="2">
    <location>
        <begin position="208"/>
        <end position="332"/>
    </location>
</feature>
<protein>
    <recommendedName>
        <fullName evidence="2">Recombinase domain-containing protein</fullName>
    </recommendedName>
</protein>
<sequence length="536" mass="60689">MEQSDWVRRAHWGDFEGMNLAGLVRLSFELSHDDPDANPRRVPLSGKDIRGREEQEKDCRTYVESRNGVYIHTYVEPDTSAWKRKRVQMPDGSWAYRVVRPIFEGALDDLKRGKTPDGRPLDGLVVYDIDRLTRDNRHLEDAIEVVEHFGRPILDITGTLDLLTDNGRTVARIVVATTNKQSADTSRRVRRKHRALEQAGIPTGGRRPFGWNQDKRTLNETEATEIRNAADRIVKGAPLGAIVTDWNDRGVLTPLGNKWSGQTVKTVFRNPRICGYRSRNVREINQETGTESFRVEIVRDDAGEPVIGQFDPILTVTQWESVTAVIGAHAIAGRGKNTRTYLLTGTLRCGKENCGAKLRATKAHHTRVKDPTRFYYSCEAKSNGGCGGGVSIQGREVDDWVTAAVIRKYEKEAERREAQTTPEPWPNEAELAEVRADLTELAKARKSRQISAARYFAMLSDLEQQERTLLIDRERWLAKTASTSPTNATIRADWDTYPLAQRRAYIEEALAAVIIHPSNGRRGFHSDRIELVWRQN</sequence>
<dbReference type="RefSeq" id="WP_015105104.1">
    <property type="nucleotide sequence ID" value="NC_019673.1"/>
</dbReference>
<dbReference type="InterPro" id="IPR011109">
    <property type="entry name" value="DNA_bind_recombinase_dom"/>
</dbReference>
<dbReference type="KEGG" id="sesp:BN6_77750"/>
<evidence type="ECO:0000259" key="2">
    <source>
        <dbReference type="PROSITE" id="PS51737"/>
    </source>
</evidence>
<dbReference type="PANTHER" id="PTHR30461:SF23">
    <property type="entry name" value="DNA RECOMBINASE-RELATED"/>
    <property type="match status" value="1"/>
</dbReference>
<dbReference type="AlphaFoldDB" id="K0K413"/>
<dbReference type="SUPFAM" id="SSF53041">
    <property type="entry name" value="Resolvase-like"/>
    <property type="match status" value="1"/>
</dbReference>
<dbReference type="Proteomes" id="UP000006281">
    <property type="component" value="Chromosome"/>
</dbReference>
<dbReference type="InterPro" id="IPR006119">
    <property type="entry name" value="Resolv_N"/>
</dbReference>
<keyword evidence="4" id="KW-1185">Reference proteome</keyword>
<dbReference type="InterPro" id="IPR036162">
    <property type="entry name" value="Resolvase-like_N_sf"/>
</dbReference>
<dbReference type="OrthoDB" id="4500247at2"/>
<evidence type="ECO:0000313" key="4">
    <source>
        <dbReference type="Proteomes" id="UP000006281"/>
    </source>
</evidence>
<dbReference type="PROSITE" id="PS51737">
    <property type="entry name" value="RECOMBINASE_DNA_BIND"/>
    <property type="match status" value="1"/>
</dbReference>
<dbReference type="GO" id="GO:0000150">
    <property type="term" value="F:DNA strand exchange activity"/>
    <property type="evidence" value="ECO:0007669"/>
    <property type="project" value="InterPro"/>
</dbReference>
<dbReference type="Pfam" id="PF00239">
    <property type="entry name" value="Resolvase"/>
    <property type="match status" value="1"/>
</dbReference>
<dbReference type="InterPro" id="IPR025827">
    <property type="entry name" value="Zn_ribbon_recom_dom"/>
</dbReference>
<organism evidence="3 4">
    <name type="scientific">Saccharothrix espanaensis (strain ATCC 51144 / DSM 44229 / JCM 9112 / NBRC 15066 / NRRL 15764)</name>
    <dbReference type="NCBI Taxonomy" id="1179773"/>
    <lineage>
        <taxon>Bacteria</taxon>
        <taxon>Bacillati</taxon>
        <taxon>Actinomycetota</taxon>
        <taxon>Actinomycetes</taxon>
        <taxon>Pseudonocardiales</taxon>
        <taxon>Pseudonocardiaceae</taxon>
        <taxon>Saccharothrix</taxon>
    </lineage>
</organism>
<dbReference type="BioCyc" id="SESP1179773:BN6_RS37590-MONOMER"/>
<dbReference type="STRING" id="1179773.BN6_77750"/>
<accession>K0K413</accession>
<dbReference type="GO" id="GO:0003677">
    <property type="term" value="F:DNA binding"/>
    <property type="evidence" value="ECO:0007669"/>
    <property type="project" value="InterPro"/>
</dbReference>
<gene>
    <name evidence="3" type="ordered locus">BN6_77750</name>
</gene>
<dbReference type="CDD" id="cd00338">
    <property type="entry name" value="Ser_Recombinase"/>
    <property type="match status" value="1"/>
</dbReference>
<dbReference type="InterPro" id="IPR038109">
    <property type="entry name" value="DNA_bind_recomb_sf"/>
</dbReference>
<dbReference type="eggNOG" id="COG1961">
    <property type="taxonomic scope" value="Bacteria"/>
</dbReference>
<dbReference type="HOGENOM" id="CLU_010686_18_18_11"/>
<dbReference type="EMBL" id="HE804045">
    <property type="protein sequence ID" value="CCH34995.1"/>
    <property type="molecule type" value="Genomic_DNA"/>
</dbReference>
<dbReference type="Gene3D" id="3.90.1750.20">
    <property type="entry name" value="Putative Large Serine Recombinase, Chain B, Domain 2"/>
    <property type="match status" value="1"/>
</dbReference>
<feature type="region of interest" description="Disordered" evidence="1">
    <location>
        <begin position="35"/>
        <end position="55"/>
    </location>
</feature>
<evidence type="ECO:0000256" key="1">
    <source>
        <dbReference type="SAM" id="MobiDB-lite"/>
    </source>
</evidence>
<dbReference type="PATRIC" id="fig|1179773.3.peg.7852"/>
<dbReference type="Pfam" id="PF07508">
    <property type="entry name" value="Recombinase"/>
    <property type="match status" value="1"/>
</dbReference>
<evidence type="ECO:0000313" key="3">
    <source>
        <dbReference type="EMBL" id="CCH34995.1"/>
    </source>
</evidence>
<dbReference type="Pfam" id="PF13408">
    <property type="entry name" value="Zn_ribbon_recom"/>
    <property type="match status" value="1"/>
</dbReference>
<dbReference type="SMART" id="SM00857">
    <property type="entry name" value="Resolvase"/>
    <property type="match status" value="1"/>
</dbReference>
<dbReference type="InterPro" id="IPR050639">
    <property type="entry name" value="SSR_resolvase"/>
</dbReference>
<name>K0K413_SACES</name>
<proteinExistence type="predicted"/>
<dbReference type="PANTHER" id="PTHR30461">
    <property type="entry name" value="DNA-INVERTASE FROM LAMBDOID PROPHAGE"/>
    <property type="match status" value="1"/>
</dbReference>
<reference evidence="3 4" key="1">
    <citation type="journal article" date="2012" name="BMC Genomics">
        <title>Complete genome sequence of Saccharothrix espanaensis DSM 44229T and comparison to the other completely sequenced Pseudonocardiaceae.</title>
        <authorList>
            <person name="Strobel T."/>
            <person name="Al-Dilaimi A."/>
            <person name="Blom J."/>
            <person name="Gessner A."/>
            <person name="Kalinowski J."/>
            <person name="Luzhetska M."/>
            <person name="Puhler A."/>
            <person name="Szczepanowski R."/>
            <person name="Bechthold A."/>
            <person name="Ruckert C."/>
        </authorList>
    </citation>
    <scope>NUCLEOTIDE SEQUENCE [LARGE SCALE GENOMIC DNA]</scope>
    <source>
        <strain evidence="4">ATCC 51144 / DSM 44229 / JCM 9112 / NBRC 15066 / NRRL 15764</strain>
    </source>
</reference>
<dbReference type="Gene3D" id="3.40.50.1390">
    <property type="entry name" value="Resolvase, N-terminal catalytic domain"/>
    <property type="match status" value="1"/>
</dbReference>